<dbReference type="PROSITE" id="PS01209">
    <property type="entry name" value="LDLRA_1"/>
    <property type="match status" value="1"/>
</dbReference>
<feature type="region of interest" description="Disordered" evidence="9">
    <location>
        <begin position="386"/>
        <end position="405"/>
    </location>
</feature>
<dbReference type="AlphaFoldDB" id="U4UF05"/>
<dbReference type="PROSITE" id="PS50068">
    <property type="entry name" value="LDLRA_2"/>
    <property type="match status" value="2"/>
</dbReference>
<evidence type="ECO:0000313" key="11">
    <source>
        <dbReference type="EMBL" id="ERL92559.1"/>
    </source>
</evidence>
<dbReference type="Gene3D" id="4.10.400.10">
    <property type="entry name" value="Low-density Lipoprotein Receptor"/>
    <property type="match status" value="2"/>
</dbReference>
<dbReference type="CDD" id="cd00112">
    <property type="entry name" value="LDLa"/>
    <property type="match status" value="2"/>
</dbReference>
<evidence type="ECO:0000256" key="9">
    <source>
        <dbReference type="SAM" id="MobiDB-lite"/>
    </source>
</evidence>
<evidence type="ECO:0000256" key="2">
    <source>
        <dbReference type="ARBA" id="ARBA00004308"/>
    </source>
</evidence>
<keyword evidence="7 8" id="KW-1015">Disulfide bond</keyword>
<dbReference type="GO" id="GO:0016192">
    <property type="term" value="P:vesicle-mediated transport"/>
    <property type="evidence" value="ECO:0007669"/>
    <property type="project" value="UniProtKB-ARBA"/>
</dbReference>
<sequence>MPRKRTAFQGKVNHQFTELQNNLEEVQILVASTVRIEGNIIGGSSWAQQGFLLNQNQLNSVYGQANSKPSCDPTNPYCKSGGYVISGENIYDMHRKTGVDPTGGTYSSTYTASTPQSQPCNPFVQNCQQSTQNNLRPQPAPSANRVFIQYVMCNPSVQDCSKFQQGTYVLGPKGALCDPVNQQCGHFTHVPTNNMPATILYKKIALNTKKELLRHLTEGQEMFSLLLVLAVRANILGHMGSRDNLAILSIKIAAKHIQVIFFKYRINNKALETINYLEGNLVIRNIKTVQQIRFTDQITPTVINKALLAMEILLDKQVLIRVTLQPTTRKSAALRIVTAIETDPHLKQNVLLDFKGSRNILLRTVFNPILSVCDFPYNVDCKDEESESTTVDYEPDEANHDQDGKFIGDTECYGESCSRGQENSNTHQNGYHPSECQGSQCGYNPFNQGNNGNPCQGYGCISNQERDSQVLQGSTTPSSTQDQAPCQGQQCTANYPPWTNQAQAQGPWFYKPTTAKALIYPIRQPENYNSQGLCDNDAAKQSNQKTEPIRKDDRKTSSGFNNQRQVDYVDVFDPSESKNIAYATTQKSPAKTEKQVWPPPYPDFPVTDPNADYVFEYEDGEPVTLAPENVHVEKRKKSKCGSSDFMCNKRTCIAKNFVCDGERDCDDGKDEKYCQKYLDEFKQHNSSRLDVLEKQKWENVTFATCALMCLDNEKINCKSFNYRRSDKACFLTDENIGSSGALKDYYPCDYYERKSTSFSCSDMHKCPNGKCLTSEEICDGYDDCGDRADEKSCRAEDFGYSVKLSKGQSVHEGRVEVTGI</sequence>
<dbReference type="CDD" id="cd01099">
    <property type="entry name" value="PAN_AP_HGF"/>
    <property type="match status" value="1"/>
</dbReference>
<feature type="compositionally biased region" description="Basic and acidic residues" evidence="9">
    <location>
        <begin position="547"/>
        <end position="556"/>
    </location>
</feature>
<dbReference type="GO" id="GO:0012505">
    <property type="term" value="C:endomembrane system"/>
    <property type="evidence" value="ECO:0007669"/>
    <property type="project" value="UniProtKB-SubCell"/>
</dbReference>
<evidence type="ECO:0000256" key="1">
    <source>
        <dbReference type="ARBA" id="ARBA00004167"/>
    </source>
</evidence>
<accession>U4UF05</accession>
<feature type="disulfide bond" evidence="8">
    <location>
        <begin position="766"/>
        <end position="784"/>
    </location>
</feature>
<dbReference type="InterPro" id="IPR036055">
    <property type="entry name" value="LDL_receptor-like_sf"/>
</dbReference>
<evidence type="ECO:0000256" key="3">
    <source>
        <dbReference type="ARBA" id="ARBA00022692"/>
    </source>
</evidence>
<dbReference type="SMART" id="SM00473">
    <property type="entry name" value="PAN_AP"/>
    <property type="match status" value="1"/>
</dbReference>
<feature type="domain" description="Apple" evidence="10">
    <location>
        <begin position="674"/>
        <end position="755"/>
    </location>
</feature>
<feature type="disulfide bond" evidence="8">
    <location>
        <begin position="647"/>
        <end position="665"/>
    </location>
</feature>
<dbReference type="PANTHER" id="PTHR24270">
    <property type="entry name" value="LOW-DENSITY LIPOPROTEIN RECEPTOR-RELATED"/>
    <property type="match status" value="1"/>
</dbReference>
<dbReference type="SMART" id="SM00192">
    <property type="entry name" value="LDLa"/>
    <property type="match status" value="2"/>
</dbReference>
<dbReference type="PRINTS" id="PR00261">
    <property type="entry name" value="LDLRECEPTOR"/>
</dbReference>
<evidence type="ECO:0000313" key="12">
    <source>
        <dbReference type="Proteomes" id="UP000030742"/>
    </source>
</evidence>
<evidence type="ECO:0000256" key="6">
    <source>
        <dbReference type="ARBA" id="ARBA00023136"/>
    </source>
</evidence>
<feature type="disulfide bond" evidence="8">
    <location>
        <begin position="640"/>
        <end position="652"/>
    </location>
</feature>
<gene>
    <name evidence="11" type="ORF">D910_09872</name>
</gene>
<keyword evidence="6" id="KW-0472">Membrane</keyword>
<feature type="region of interest" description="Disordered" evidence="9">
    <location>
        <begin position="531"/>
        <end position="566"/>
    </location>
</feature>
<keyword evidence="4" id="KW-0677">Repeat</keyword>
<dbReference type="OrthoDB" id="6020543at2759"/>
<proteinExistence type="predicted"/>
<dbReference type="Pfam" id="PF00024">
    <property type="entry name" value="PAN_1"/>
    <property type="match status" value="1"/>
</dbReference>
<protein>
    <recommendedName>
        <fullName evidence="10">Apple domain-containing protein</fullName>
    </recommendedName>
</protein>
<feature type="disulfide bond" evidence="8">
    <location>
        <begin position="659"/>
        <end position="674"/>
    </location>
</feature>
<dbReference type="SUPFAM" id="SSF57424">
    <property type="entry name" value="LDL receptor-like module"/>
    <property type="match status" value="2"/>
</dbReference>
<comment type="subcellular location">
    <subcellularLocation>
        <location evidence="2">Endomembrane system</location>
    </subcellularLocation>
    <subcellularLocation>
        <location evidence="1">Membrane</location>
        <topology evidence="1">Single-pass membrane protein</topology>
    </subcellularLocation>
</comment>
<dbReference type="Gene3D" id="3.50.4.10">
    <property type="entry name" value="Hepatocyte Growth Factor"/>
    <property type="match status" value="1"/>
</dbReference>
<organism evidence="11 12">
    <name type="scientific">Dendroctonus ponderosae</name>
    <name type="common">Mountain pine beetle</name>
    <dbReference type="NCBI Taxonomy" id="77166"/>
    <lineage>
        <taxon>Eukaryota</taxon>
        <taxon>Metazoa</taxon>
        <taxon>Ecdysozoa</taxon>
        <taxon>Arthropoda</taxon>
        <taxon>Hexapoda</taxon>
        <taxon>Insecta</taxon>
        <taxon>Pterygota</taxon>
        <taxon>Neoptera</taxon>
        <taxon>Endopterygota</taxon>
        <taxon>Coleoptera</taxon>
        <taxon>Polyphaga</taxon>
        <taxon>Cucujiformia</taxon>
        <taxon>Curculionidae</taxon>
        <taxon>Scolytinae</taxon>
        <taxon>Dendroctonus</taxon>
    </lineage>
</organism>
<dbReference type="InterPro" id="IPR050685">
    <property type="entry name" value="LDLR"/>
</dbReference>
<name>U4UF05_DENPD</name>
<dbReference type="GO" id="GO:0005886">
    <property type="term" value="C:plasma membrane"/>
    <property type="evidence" value="ECO:0007669"/>
    <property type="project" value="TreeGrafter"/>
</dbReference>
<evidence type="ECO:0000256" key="4">
    <source>
        <dbReference type="ARBA" id="ARBA00022737"/>
    </source>
</evidence>
<dbReference type="Proteomes" id="UP000030742">
    <property type="component" value="Unassembled WGS sequence"/>
</dbReference>
<evidence type="ECO:0000256" key="8">
    <source>
        <dbReference type="PROSITE-ProRule" id="PRU00124"/>
    </source>
</evidence>
<keyword evidence="5" id="KW-1133">Transmembrane helix</keyword>
<dbReference type="InterPro" id="IPR002172">
    <property type="entry name" value="LDrepeatLR_classA_rpt"/>
</dbReference>
<feature type="disulfide bond" evidence="8">
    <location>
        <begin position="778"/>
        <end position="793"/>
    </location>
</feature>
<feature type="compositionally biased region" description="Polar residues" evidence="9">
    <location>
        <begin position="531"/>
        <end position="546"/>
    </location>
</feature>
<dbReference type="InterPro" id="IPR003609">
    <property type="entry name" value="Pan_app"/>
</dbReference>
<evidence type="ECO:0000256" key="7">
    <source>
        <dbReference type="ARBA" id="ARBA00023157"/>
    </source>
</evidence>
<reference evidence="11 12" key="1">
    <citation type="journal article" date="2013" name="Genome Biol.">
        <title>Draft genome of the mountain pine beetle, Dendroctonus ponderosae Hopkins, a major forest pest.</title>
        <authorList>
            <person name="Keeling C.I."/>
            <person name="Yuen M.M."/>
            <person name="Liao N.Y."/>
            <person name="Docking T.R."/>
            <person name="Chan S.K."/>
            <person name="Taylor G.A."/>
            <person name="Palmquist D.L."/>
            <person name="Jackman S.D."/>
            <person name="Nguyen A."/>
            <person name="Li M."/>
            <person name="Henderson H."/>
            <person name="Janes J.K."/>
            <person name="Zhao Y."/>
            <person name="Pandoh P."/>
            <person name="Moore R."/>
            <person name="Sperling F.A."/>
            <person name="Huber D.P."/>
            <person name="Birol I."/>
            <person name="Jones S.J."/>
            <person name="Bohlmann J."/>
        </authorList>
    </citation>
    <scope>NUCLEOTIDE SEQUENCE</scope>
</reference>
<dbReference type="InterPro" id="IPR023415">
    <property type="entry name" value="LDLR_class-A_CS"/>
</dbReference>
<evidence type="ECO:0000256" key="5">
    <source>
        <dbReference type="ARBA" id="ARBA00022989"/>
    </source>
</evidence>
<feature type="region of interest" description="Disordered" evidence="9">
    <location>
        <begin position="468"/>
        <end position="488"/>
    </location>
</feature>
<dbReference type="PROSITE" id="PS50948">
    <property type="entry name" value="PAN"/>
    <property type="match status" value="1"/>
</dbReference>
<dbReference type="EMBL" id="KB632330">
    <property type="protein sequence ID" value="ERL92559.1"/>
    <property type="molecule type" value="Genomic_DNA"/>
</dbReference>
<keyword evidence="3" id="KW-0812">Transmembrane</keyword>
<evidence type="ECO:0000259" key="10">
    <source>
        <dbReference type="PROSITE" id="PS50948"/>
    </source>
</evidence>
<dbReference type="SUPFAM" id="SSF57414">
    <property type="entry name" value="Hairpin loop containing domain-like"/>
    <property type="match status" value="1"/>
</dbReference>
<feature type="compositionally biased region" description="Polar residues" evidence="9">
    <location>
        <begin position="469"/>
        <end position="488"/>
    </location>
</feature>
<dbReference type="Pfam" id="PF00057">
    <property type="entry name" value="Ldl_recept_a"/>
    <property type="match status" value="1"/>
</dbReference>
<comment type="caution">
    <text evidence="8">Lacks conserved residue(s) required for the propagation of feature annotation.</text>
</comment>